<protein>
    <recommendedName>
        <fullName evidence="3">HNH endonuclease</fullName>
    </recommendedName>
</protein>
<dbReference type="EMBL" id="CAJNOC010005200">
    <property type="protein sequence ID" value="CAF1045442.1"/>
    <property type="molecule type" value="Genomic_DNA"/>
</dbReference>
<gene>
    <name evidence="1" type="ORF">OXX778_LOCUS18561</name>
</gene>
<name>A0A814K2P6_9BILA</name>
<dbReference type="Proteomes" id="UP000663879">
    <property type="component" value="Unassembled WGS sequence"/>
</dbReference>
<accession>A0A814K2P6</accession>
<dbReference type="PANTHER" id="PTHR33427:SF3">
    <property type="entry name" value="HNH ENDONUCLEASE"/>
    <property type="match status" value="1"/>
</dbReference>
<organism evidence="1 2">
    <name type="scientific">Brachionus calyciflorus</name>
    <dbReference type="NCBI Taxonomy" id="104777"/>
    <lineage>
        <taxon>Eukaryota</taxon>
        <taxon>Metazoa</taxon>
        <taxon>Spiralia</taxon>
        <taxon>Gnathifera</taxon>
        <taxon>Rotifera</taxon>
        <taxon>Eurotatoria</taxon>
        <taxon>Monogononta</taxon>
        <taxon>Pseudotrocha</taxon>
        <taxon>Ploima</taxon>
        <taxon>Brachionidae</taxon>
        <taxon>Brachionus</taxon>
    </lineage>
</organism>
<evidence type="ECO:0008006" key="3">
    <source>
        <dbReference type="Google" id="ProtNLM"/>
    </source>
</evidence>
<dbReference type="AlphaFoldDB" id="A0A814K2P6"/>
<proteinExistence type="predicted"/>
<keyword evidence="2" id="KW-1185">Reference proteome</keyword>
<dbReference type="PANTHER" id="PTHR33427">
    <property type="entry name" value="HNH ENDONUCLEASE"/>
    <property type="match status" value="1"/>
</dbReference>
<comment type="caution">
    <text evidence="1">The sequence shown here is derived from an EMBL/GenBank/DDBJ whole genome shotgun (WGS) entry which is preliminary data.</text>
</comment>
<dbReference type="OrthoDB" id="1883054at2759"/>
<reference evidence="1" key="1">
    <citation type="submission" date="2021-02" db="EMBL/GenBank/DDBJ databases">
        <authorList>
            <person name="Nowell W R."/>
        </authorList>
    </citation>
    <scope>NUCLEOTIDE SEQUENCE</scope>
    <source>
        <strain evidence="1">Ploen Becks lab</strain>
    </source>
</reference>
<dbReference type="Gene3D" id="1.10.30.50">
    <property type="match status" value="1"/>
</dbReference>
<sequence length="158" mass="17979">MSYRKRKDEIWEKGDTIPNMDPNKYRQDKSGNVIYYDSFGKFSKMGWNIDHSKPQSLGGSDHLNNLYPMQSAQNSSKGNTYRYNYSTAGNLGLTRYDIIDTEIDKRSSLVRNEEVLFNYDGTVDSRSAAVRNGTIRLNNDGSINKNSIGVRSGNLIFK</sequence>
<evidence type="ECO:0000313" key="1">
    <source>
        <dbReference type="EMBL" id="CAF1045442.1"/>
    </source>
</evidence>
<evidence type="ECO:0000313" key="2">
    <source>
        <dbReference type="Proteomes" id="UP000663879"/>
    </source>
</evidence>